<dbReference type="SMART" id="SM00860">
    <property type="entry name" value="SMI1_KNR4"/>
    <property type="match status" value="1"/>
</dbReference>
<comment type="caution">
    <text evidence="2">The sequence shown here is derived from an EMBL/GenBank/DDBJ whole genome shotgun (WGS) entry which is preliminary data.</text>
</comment>
<protein>
    <recommendedName>
        <fullName evidence="1">Knr4/Smi1-like domain-containing protein</fullName>
    </recommendedName>
</protein>
<reference evidence="3" key="1">
    <citation type="journal article" date="2015" name="PLoS Genet.">
        <title>Genome Sequence and Transcriptome Analyses of Chrysochromulina tobin: Metabolic Tools for Enhanced Algal Fitness in the Prominent Order Prymnesiales (Haptophyceae).</title>
        <authorList>
            <person name="Hovde B.T."/>
            <person name="Deodato C.R."/>
            <person name="Hunsperger H.M."/>
            <person name="Ryken S.A."/>
            <person name="Yost W."/>
            <person name="Jha R.K."/>
            <person name="Patterson J."/>
            <person name="Monnat R.J. Jr."/>
            <person name="Barlow S.B."/>
            <person name="Starkenburg S.R."/>
            <person name="Cattolico R.A."/>
        </authorList>
    </citation>
    <scope>NUCLEOTIDE SEQUENCE</scope>
    <source>
        <strain evidence="3">CCMP291</strain>
    </source>
</reference>
<name>A0A0M0J9I7_9EUKA</name>
<evidence type="ECO:0000259" key="1">
    <source>
        <dbReference type="SMART" id="SM00860"/>
    </source>
</evidence>
<dbReference type="InterPro" id="IPR037883">
    <property type="entry name" value="Knr4/Smi1-like_sf"/>
</dbReference>
<dbReference type="InterPro" id="IPR051873">
    <property type="entry name" value="KNR4/SMI1_regulator"/>
</dbReference>
<proteinExistence type="predicted"/>
<feature type="domain" description="Knr4/Smi1-like" evidence="1">
    <location>
        <begin position="31"/>
        <end position="177"/>
    </location>
</feature>
<dbReference type="Pfam" id="PF09346">
    <property type="entry name" value="SMI1_KNR4"/>
    <property type="match status" value="1"/>
</dbReference>
<gene>
    <name evidence="2" type="ORF">Ctob_000843</name>
</gene>
<organism evidence="2 3">
    <name type="scientific">Chrysochromulina tobinii</name>
    <dbReference type="NCBI Taxonomy" id="1460289"/>
    <lineage>
        <taxon>Eukaryota</taxon>
        <taxon>Haptista</taxon>
        <taxon>Haptophyta</taxon>
        <taxon>Prymnesiophyceae</taxon>
        <taxon>Prymnesiales</taxon>
        <taxon>Chrysochromulinaceae</taxon>
        <taxon>Chrysochromulina</taxon>
    </lineage>
</organism>
<accession>A0A0M0J9I7</accession>
<dbReference type="PANTHER" id="PTHR47432">
    <property type="entry name" value="CELL WALL ASSEMBLY REGULATOR SMI1"/>
    <property type="match status" value="1"/>
</dbReference>
<evidence type="ECO:0000313" key="2">
    <source>
        <dbReference type="EMBL" id="KOO23269.1"/>
    </source>
</evidence>
<dbReference type="AlphaFoldDB" id="A0A0M0J9I7"/>
<dbReference type="EMBL" id="JWZX01003208">
    <property type="protein sequence ID" value="KOO23269.1"/>
    <property type="molecule type" value="Genomic_DNA"/>
</dbReference>
<keyword evidence="3" id="KW-1185">Reference proteome</keyword>
<dbReference type="InterPro" id="IPR018958">
    <property type="entry name" value="Knr4/Smi1-like_dom"/>
</dbReference>
<sequence>MTSLDATLRDLWTRLEALAVRHGATLALAPALSEDAIAAAEAKLGASLPAGYRASLALHDGQASFAGGGGGLPWMPGCGALAPLAKVLEQWAEVQSLVADFPLPEATEDEDRIRSGAYRARRIPIAGTPYWDGDTTYLDLDPGPAGTSGQLITLVTECDFVTLGPSFEAALAHWVEALESGAWTVDAARGATHPAGVAPFQAHPAEQFAAGS</sequence>
<dbReference type="Proteomes" id="UP000037460">
    <property type="component" value="Unassembled WGS sequence"/>
</dbReference>
<evidence type="ECO:0000313" key="3">
    <source>
        <dbReference type="Proteomes" id="UP000037460"/>
    </source>
</evidence>
<dbReference type="PANTHER" id="PTHR47432:SF1">
    <property type="entry name" value="CELL WALL ASSEMBLY REGULATOR SMI1"/>
    <property type="match status" value="1"/>
</dbReference>
<dbReference type="SUPFAM" id="SSF160631">
    <property type="entry name" value="SMI1/KNR4-like"/>
    <property type="match status" value="1"/>
</dbReference>